<dbReference type="Gene3D" id="3.40.630.30">
    <property type="match status" value="1"/>
</dbReference>
<dbReference type="EMBL" id="CAEZUP010000005">
    <property type="protein sequence ID" value="CAB4598236.1"/>
    <property type="molecule type" value="Genomic_DNA"/>
</dbReference>
<dbReference type="SUPFAM" id="SSF55729">
    <property type="entry name" value="Acyl-CoA N-acyltransferases (Nat)"/>
    <property type="match status" value="1"/>
</dbReference>
<evidence type="ECO:0000256" key="1">
    <source>
        <dbReference type="ARBA" id="ARBA00022679"/>
    </source>
</evidence>
<evidence type="ECO:0000256" key="2">
    <source>
        <dbReference type="ARBA" id="ARBA00023315"/>
    </source>
</evidence>
<accession>A0A6J6GAH6</accession>
<reference evidence="4" key="1">
    <citation type="submission" date="2020-05" db="EMBL/GenBank/DDBJ databases">
        <authorList>
            <person name="Chiriac C."/>
            <person name="Salcher M."/>
            <person name="Ghai R."/>
            <person name="Kavagutti S V."/>
        </authorList>
    </citation>
    <scope>NUCLEOTIDE SEQUENCE</scope>
</reference>
<organism evidence="4">
    <name type="scientific">freshwater metagenome</name>
    <dbReference type="NCBI Taxonomy" id="449393"/>
    <lineage>
        <taxon>unclassified sequences</taxon>
        <taxon>metagenomes</taxon>
        <taxon>ecological metagenomes</taxon>
    </lineage>
</organism>
<dbReference type="PANTHER" id="PTHR43072">
    <property type="entry name" value="N-ACETYLTRANSFERASE"/>
    <property type="match status" value="1"/>
</dbReference>
<dbReference type="GO" id="GO:0016747">
    <property type="term" value="F:acyltransferase activity, transferring groups other than amino-acyl groups"/>
    <property type="evidence" value="ECO:0007669"/>
    <property type="project" value="InterPro"/>
</dbReference>
<feature type="domain" description="N-acetyltransferase" evidence="3">
    <location>
        <begin position="4"/>
        <end position="164"/>
    </location>
</feature>
<keyword evidence="1" id="KW-0808">Transferase</keyword>
<protein>
    <submittedName>
        <fullName evidence="4">Unannotated protein</fullName>
    </submittedName>
</protein>
<dbReference type="InterPro" id="IPR000182">
    <property type="entry name" value="GNAT_dom"/>
</dbReference>
<proteinExistence type="predicted"/>
<dbReference type="PROSITE" id="PS51186">
    <property type="entry name" value="GNAT"/>
    <property type="match status" value="1"/>
</dbReference>
<dbReference type="AlphaFoldDB" id="A0A6J6GAH6"/>
<dbReference type="InterPro" id="IPR016181">
    <property type="entry name" value="Acyl_CoA_acyltransferase"/>
</dbReference>
<dbReference type="PANTHER" id="PTHR43072:SF23">
    <property type="entry name" value="UPF0039 PROTEIN C11D3.02C"/>
    <property type="match status" value="1"/>
</dbReference>
<name>A0A6J6GAH6_9ZZZZ</name>
<gene>
    <name evidence="4" type="ORF">UFOPK1835_00198</name>
</gene>
<evidence type="ECO:0000259" key="3">
    <source>
        <dbReference type="PROSITE" id="PS51186"/>
    </source>
</evidence>
<sequence length="164" mass="17968">MSVVNLRLARPDDAEAIRRIYNVEVEGSTVTFDLVPRSLAEQEAWLEARSGAMAAVVAELDGEIVGFGALSPYRTRPAYSSTVEDSVYVRSDHRGTGVGRALLAELVDCAETRGFHSIMARIVGDHTASIALHSSLGFEEVGVEREVGRKFGKWLDVMLMQKML</sequence>
<evidence type="ECO:0000313" key="4">
    <source>
        <dbReference type="EMBL" id="CAB4598236.1"/>
    </source>
</evidence>
<dbReference type="Pfam" id="PF13420">
    <property type="entry name" value="Acetyltransf_4"/>
    <property type="match status" value="1"/>
</dbReference>
<keyword evidence="2" id="KW-0012">Acyltransferase</keyword>
<dbReference type="CDD" id="cd04301">
    <property type="entry name" value="NAT_SF"/>
    <property type="match status" value="1"/>
</dbReference>